<organism evidence="4 5">
    <name type="scientific">Clostridium omnivorum</name>
    <dbReference type="NCBI Taxonomy" id="1604902"/>
    <lineage>
        <taxon>Bacteria</taxon>
        <taxon>Bacillati</taxon>
        <taxon>Bacillota</taxon>
        <taxon>Clostridia</taxon>
        <taxon>Eubacteriales</taxon>
        <taxon>Clostridiaceae</taxon>
        <taxon>Clostridium</taxon>
    </lineage>
</organism>
<protein>
    <submittedName>
        <fullName evidence="4">N-acetyltransferase</fullName>
    </submittedName>
</protein>
<evidence type="ECO:0000259" key="3">
    <source>
        <dbReference type="PROSITE" id="PS51186"/>
    </source>
</evidence>
<gene>
    <name evidence="4" type="ORF">bsdE14_40780</name>
</gene>
<dbReference type="InterPro" id="IPR000182">
    <property type="entry name" value="GNAT_dom"/>
</dbReference>
<dbReference type="PANTHER" id="PTHR42919:SF8">
    <property type="entry name" value="N-ALPHA-ACETYLTRANSFERASE 50"/>
    <property type="match status" value="1"/>
</dbReference>
<dbReference type="SUPFAM" id="SSF55729">
    <property type="entry name" value="Acyl-CoA N-acyltransferases (Nat)"/>
    <property type="match status" value="1"/>
</dbReference>
<comment type="caution">
    <text evidence="4">The sequence shown here is derived from an EMBL/GenBank/DDBJ whole genome shotgun (WGS) entry which is preliminary data.</text>
</comment>
<dbReference type="PANTHER" id="PTHR42919">
    <property type="entry name" value="N-ALPHA-ACETYLTRANSFERASE"/>
    <property type="match status" value="1"/>
</dbReference>
<dbReference type="CDD" id="cd04301">
    <property type="entry name" value="NAT_SF"/>
    <property type="match status" value="1"/>
</dbReference>
<keyword evidence="1" id="KW-0808">Transferase</keyword>
<reference evidence="4 5" key="1">
    <citation type="journal article" date="2024" name="Int. J. Syst. Evol. Microbiol.">
        <title>Clostridium omnivorum sp. nov., isolated from anoxic soil under the treatment of reductive soil disinfestation.</title>
        <authorList>
            <person name="Ueki A."/>
            <person name="Tonouchi A."/>
            <person name="Kaku N."/>
            <person name="Honma S."/>
            <person name="Ueki K."/>
        </authorList>
    </citation>
    <scope>NUCLEOTIDE SEQUENCE [LARGE SCALE GENOMIC DNA]</scope>
    <source>
        <strain evidence="4 5">E14</strain>
    </source>
</reference>
<evidence type="ECO:0000256" key="2">
    <source>
        <dbReference type="ARBA" id="ARBA00023315"/>
    </source>
</evidence>
<accession>A0ABQ5NBL4</accession>
<dbReference type="Pfam" id="PF00583">
    <property type="entry name" value="Acetyltransf_1"/>
    <property type="match status" value="1"/>
</dbReference>
<dbReference type="InterPro" id="IPR016181">
    <property type="entry name" value="Acyl_CoA_acyltransferase"/>
</dbReference>
<proteinExistence type="predicted"/>
<dbReference type="PROSITE" id="PS51186">
    <property type="entry name" value="GNAT"/>
    <property type="match status" value="1"/>
</dbReference>
<name>A0ABQ5NBL4_9CLOT</name>
<dbReference type="Proteomes" id="UP001208567">
    <property type="component" value="Unassembled WGS sequence"/>
</dbReference>
<evidence type="ECO:0000313" key="4">
    <source>
        <dbReference type="EMBL" id="GLC32668.1"/>
    </source>
</evidence>
<keyword evidence="5" id="KW-1185">Reference proteome</keyword>
<evidence type="ECO:0000256" key="1">
    <source>
        <dbReference type="ARBA" id="ARBA00022679"/>
    </source>
</evidence>
<evidence type="ECO:0000313" key="5">
    <source>
        <dbReference type="Proteomes" id="UP001208567"/>
    </source>
</evidence>
<dbReference type="EMBL" id="BRXR01000001">
    <property type="protein sequence ID" value="GLC32668.1"/>
    <property type="molecule type" value="Genomic_DNA"/>
</dbReference>
<feature type="domain" description="N-acetyltransferase" evidence="3">
    <location>
        <begin position="151"/>
        <end position="292"/>
    </location>
</feature>
<sequence>MELVKLNKKYFPELEKLNEDRLQFNQVNEDFFSVYHSCSFAQQFLLRNKVRLLKSNTDIIGYLWYTVFDKNVCFINSMYIDNSKFNGVPLKDLYGKFINFLKPKYDVRYYYECNNTNFSILNELGFNKCEGVIDMKCNISDIIGCSDFSNVDFEVFKKGTHEALRCKIQNEVFKNDSRMPLEVEDIYFDELQNYYFDEGAIFIKQENKYIGYGQIIIDNNHAIIVNVGILNPYRGKGYGKELLYYLIGIIKSKGYEEVSIKVASNNFVALNLYKSMGFISYKETYNMILKRSR</sequence>
<dbReference type="InterPro" id="IPR051556">
    <property type="entry name" value="N-term/lysine_N-AcTrnsfr"/>
</dbReference>
<dbReference type="Gene3D" id="3.40.630.30">
    <property type="match status" value="1"/>
</dbReference>
<keyword evidence="2" id="KW-0012">Acyltransferase</keyword>